<dbReference type="AlphaFoldDB" id="A0A9N9RTA4"/>
<dbReference type="SUPFAM" id="SSF52540">
    <property type="entry name" value="P-loop containing nucleoside triphosphate hydrolases"/>
    <property type="match status" value="1"/>
</dbReference>
<keyword evidence="2" id="KW-1185">Reference proteome</keyword>
<evidence type="ECO:0000313" key="1">
    <source>
        <dbReference type="EMBL" id="CAG9802642.1"/>
    </source>
</evidence>
<sequence length="866" mass="102562">MGSSNSKRGDSKFYIKKRSLKKDAEDNNDDLVSYKGVEVKLQDLYPKALTVYTNFTSEQISKILDGKVLNLNDPQLTYLDDIVWLEWKNMTNNLKRKILKSSFIFQNSRFKFEDITNNATLETLTTKEIKNIFNGMELRIGKMILNETEFYVRRKYSFFKNGIKEFDFSRVFPHPDLEIFFVLSSDAGTGKTIAFNQLALEIKQKFPHLWVCFIDLKSFTQLYNDNNMSRGPRYILMEILGLKTKFERVFFSGMYNTDSIVLLWNGFDEVSPKYSDFLMKLFKEISNHSGNSQYICTRPQFTDEFKFDKYFSKRIYKLVPLNENDQVEYLKKYFSLQNITEENIDQYIQKVFHIIQSLESKTKFNNNFGDLRIPLVLNMISELISNDNFAYGAENIYQIYEKFVQRKIDIWVEKTPFASDFLKCIRTNRKFNIINFYHIYALISQSLVLDDRMKDIIEKLSILNLEIPPELTYDEIARMGILYIDVGYKINFVHKTFGEFFFAQYIIDNIYNEDDMSSEEAELRLELFFKIILADGHHIIKDFIKSYLQVAIIENHTTKFPKKIAHLMVTKYKKLFLNLLRTKKIHVIEFLCNFFKKDSKIVQTLLQVYSNETLFTARYNPTYYQNYGFIFNDFSYAGFAIKIGKTFLNSTEYDNFIHGNNQKGVMLYGKHFLYKYFNRNSSNETEKTIYNDDLKYFENLALNLTKNEFLELLSSIDSPIYLGDPLFTTENFWKIIEDLLNENEQKMIFPKILNEISKITFYDYEVLSNFSLIASKIEKIMTSSEIYYMFLNGKFLHQAVDSFASYELLFNLFKNHTNIIQQEDILDQMLFVDCIVDINSVTKMEICYEKPPYKINSIDVFSQIER</sequence>
<name>A0A9N9RTA4_9DIPT</name>
<accession>A0A9N9RTA4</accession>
<dbReference type="EMBL" id="OU895878">
    <property type="protein sequence ID" value="CAG9802642.1"/>
    <property type="molecule type" value="Genomic_DNA"/>
</dbReference>
<gene>
    <name evidence="1" type="ORF">CHIRRI_LOCUS5548</name>
</gene>
<organism evidence="1 2">
    <name type="scientific">Chironomus riparius</name>
    <dbReference type="NCBI Taxonomy" id="315576"/>
    <lineage>
        <taxon>Eukaryota</taxon>
        <taxon>Metazoa</taxon>
        <taxon>Ecdysozoa</taxon>
        <taxon>Arthropoda</taxon>
        <taxon>Hexapoda</taxon>
        <taxon>Insecta</taxon>
        <taxon>Pterygota</taxon>
        <taxon>Neoptera</taxon>
        <taxon>Endopterygota</taxon>
        <taxon>Diptera</taxon>
        <taxon>Nematocera</taxon>
        <taxon>Chironomoidea</taxon>
        <taxon>Chironomidae</taxon>
        <taxon>Chironominae</taxon>
        <taxon>Chironomus</taxon>
    </lineage>
</organism>
<evidence type="ECO:0008006" key="3">
    <source>
        <dbReference type="Google" id="ProtNLM"/>
    </source>
</evidence>
<dbReference type="Proteomes" id="UP001153620">
    <property type="component" value="Chromosome 2"/>
</dbReference>
<reference evidence="1" key="1">
    <citation type="submission" date="2022-01" db="EMBL/GenBank/DDBJ databases">
        <authorList>
            <person name="King R."/>
        </authorList>
    </citation>
    <scope>NUCLEOTIDE SEQUENCE</scope>
</reference>
<protein>
    <recommendedName>
        <fullName evidence="3">NACHT domain-containing protein</fullName>
    </recommendedName>
</protein>
<proteinExistence type="predicted"/>
<dbReference type="InterPro" id="IPR027417">
    <property type="entry name" value="P-loop_NTPase"/>
</dbReference>
<dbReference type="OrthoDB" id="7739966at2759"/>
<evidence type="ECO:0000313" key="2">
    <source>
        <dbReference type="Proteomes" id="UP001153620"/>
    </source>
</evidence>
<reference evidence="1" key="2">
    <citation type="submission" date="2022-10" db="EMBL/GenBank/DDBJ databases">
        <authorList>
            <consortium name="ENA_rothamsted_submissions"/>
            <consortium name="culmorum"/>
            <person name="King R."/>
        </authorList>
    </citation>
    <scope>NUCLEOTIDE SEQUENCE</scope>
</reference>